<dbReference type="InterPro" id="IPR005368">
    <property type="entry name" value="UPF0175"/>
</dbReference>
<reference evidence="1 2" key="1">
    <citation type="submission" date="2018-09" db="EMBL/GenBank/DDBJ databases">
        <title>Evolutionary history of phycoerythrin pigmentation in the water bloom-forming cyanobacterium Microcystis aeruginosa.</title>
        <authorList>
            <person name="Tanabe Y."/>
            <person name="Tanabe Y."/>
            <person name="Yamaguchi H."/>
        </authorList>
    </citation>
    <scope>NUCLEOTIDE SEQUENCE [LARGE SCALE GENOMIC DNA]</scope>
    <source>
        <strain evidence="1 2">NIES-2520</strain>
    </source>
</reference>
<evidence type="ECO:0000313" key="2">
    <source>
        <dbReference type="Proteomes" id="UP000324917"/>
    </source>
</evidence>
<dbReference type="AlphaFoldDB" id="A0A5A5RN09"/>
<comment type="caution">
    <text evidence="1">The sequence shown here is derived from an EMBL/GenBank/DDBJ whole genome shotgun (WGS) entry which is preliminary data.</text>
</comment>
<dbReference type="Proteomes" id="UP000324917">
    <property type="component" value="Unassembled WGS sequence"/>
</dbReference>
<dbReference type="Pfam" id="PF03683">
    <property type="entry name" value="UPF0175"/>
    <property type="match status" value="1"/>
</dbReference>
<protein>
    <submittedName>
        <fullName evidence="1">Uncharacterized protein</fullName>
    </submittedName>
</protein>
<gene>
    <name evidence="1" type="ORF">MiTe_04856</name>
</gene>
<dbReference type="EMBL" id="BHVP01000287">
    <property type="protein sequence ID" value="GCA77993.1"/>
    <property type="molecule type" value="Genomic_DNA"/>
</dbReference>
<evidence type="ECO:0000313" key="1">
    <source>
        <dbReference type="EMBL" id="GCA77993.1"/>
    </source>
</evidence>
<proteinExistence type="predicted"/>
<accession>A0A5A5RN09</accession>
<sequence>MLFQQDKISLGKASELLGINQIKFQRMLSERGICIHYDVAEFQQDIKHLKEKGWL</sequence>
<name>A0A5A5RN09_MICAE</name>
<organism evidence="1 2">
    <name type="scientific">Microcystis aeruginosa NIES-2520</name>
    <dbReference type="NCBI Taxonomy" id="2303982"/>
    <lineage>
        <taxon>Bacteria</taxon>
        <taxon>Bacillati</taxon>
        <taxon>Cyanobacteriota</taxon>
        <taxon>Cyanophyceae</taxon>
        <taxon>Oscillatoriophycideae</taxon>
        <taxon>Chroococcales</taxon>
        <taxon>Microcystaceae</taxon>
        <taxon>Microcystis</taxon>
    </lineage>
</organism>